<dbReference type="GO" id="GO:0004754">
    <property type="term" value="F:saccharopine dehydrogenase (NAD+, L-lysine-forming) activity"/>
    <property type="evidence" value="ECO:0007669"/>
    <property type="project" value="InterPro"/>
</dbReference>
<feature type="active site" description="Proton donor" evidence="4">
    <location>
        <position position="108"/>
    </location>
</feature>
<dbReference type="Pfam" id="PF05222">
    <property type="entry name" value="AlaDh_PNT_N"/>
    <property type="match status" value="1"/>
</dbReference>
<evidence type="ECO:0000256" key="4">
    <source>
        <dbReference type="PIRSR" id="PIRSR018250-1"/>
    </source>
</evidence>
<sequence>MSSFFLSEHLTCKQTIGMLTIGLIREGKTPADNRVALTPTQCKWIAKNITNVQVLVQSSPDRCFTDKEYKSAGVTVTDDMSSCDVLFGIKEVPVDQLIPGKTYLFFSHTKKAQAHNRKLMQAMIAKKITLIDYECLTHDDGQRIIGFGFFAGVVGAHNGMMAFGNRTGAFKLGRVGDVRDYRQLIHTYFGLKLPKIKIAITGSGRVAHGLLEIMNLLGVNEVEPFDYLHRQYEYPVYVHLKGRDLYERKDDGTYNRDNFHEHPEEYKCSFSPFVKQTDILLNGVYWDKTIPSLFTLDEFRNPSFKIQTIADITNDTGGSIPINIGDSTIADPVYGVDKITLQKTAAYLSTSVDVMAVGNLPNELPRDASRYFGEQLIKYVLDDLVKGGSPVLDRATMLKAGTLTEEYSYLKEYAGV</sequence>
<dbReference type="InterPro" id="IPR027281">
    <property type="entry name" value="Lys1"/>
</dbReference>
<feature type="domain" description="Alanine dehydrogenase/pyridine nucleotide transhydrogenase N-terminal" evidence="6">
    <location>
        <begin position="22"/>
        <end position="154"/>
    </location>
</feature>
<dbReference type="PIRSF" id="PIRSF018250">
    <property type="entry name" value="Saccharopine_DH_Lys"/>
    <property type="match status" value="1"/>
</dbReference>
<comment type="similarity">
    <text evidence="1">Belongs to the AlaDH/PNT family.</text>
</comment>
<dbReference type="GO" id="GO:0005737">
    <property type="term" value="C:cytoplasm"/>
    <property type="evidence" value="ECO:0007669"/>
    <property type="project" value="TreeGrafter"/>
</dbReference>
<protein>
    <submittedName>
        <fullName evidence="7">Alanine dehydrogenase</fullName>
    </submittedName>
</protein>
<evidence type="ECO:0000313" key="7">
    <source>
        <dbReference type="EMBL" id="TWI85235.1"/>
    </source>
</evidence>
<dbReference type="AlphaFoldDB" id="A0A562SVC6"/>
<organism evidence="7 8">
    <name type="scientific">Lacibacter cauensis</name>
    <dbReference type="NCBI Taxonomy" id="510947"/>
    <lineage>
        <taxon>Bacteria</taxon>
        <taxon>Pseudomonadati</taxon>
        <taxon>Bacteroidota</taxon>
        <taxon>Chitinophagia</taxon>
        <taxon>Chitinophagales</taxon>
        <taxon>Chitinophagaceae</taxon>
        <taxon>Lacibacter</taxon>
    </lineage>
</organism>
<proteinExistence type="inferred from homology"/>
<dbReference type="CDD" id="cd05199">
    <property type="entry name" value="SDH_like"/>
    <property type="match status" value="1"/>
</dbReference>
<comment type="caution">
    <text evidence="7">The sequence shown here is derived from an EMBL/GenBank/DDBJ whole genome shotgun (WGS) entry which is preliminary data.</text>
</comment>
<evidence type="ECO:0000259" key="6">
    <source>
        <dbReference type="SMART" id="SM01003"/>
    </source>
</evidence>
<dbReference type="PANTHER" id="PTHR11133">
    <property type="entry name" value="SACCHAROPINE DEHYDROGENASE"/>
    <property type="match status" value="1"/>
</dbReference>
<feature type="binding site" evidence="5">
    <location>
        <position position="285"/>
    </location>
    <ligand>
        <name>NAD(+)</name>
        <dbReference type="ChEBI" id="CHEBI:57540"/>
    </ligand>
</feature>
<dbReference type="PANTHER" id="PTHR11133:SF23">
    <property type="entry name" value="SACCHAROPINE DEHYDROGENASE [NAD(+), L-LYSINE-FORMING]"/>
    <property type="match status" value="1"/>
</dbReference>
<dbReference type="InterPro" id="IPR051168">
    <property type="entry name" value="AASS"/>
</dbReference>
<name>A0A562SVC6_9BACT</name>
<dbReference type="GO" id="GO:0019878">
    <property type="term" value="P:lysine biosynthetic process via aminoadipic acid"/>
    <property type="evidence" value="ECO:0007669"/>
    <property type="project" value="TreeGrafter"/>
</dbReference>
<dbReference type="SMART" id="SM01003">
    <property type="entry name" value="AlaDh_PNT_N"/>
    <property type="match status" value="1"/>
</dbReference>
<evidence type="ECO:0000256" key="1">
    <source>
        <dbReference type="ARBA" id="ARBA00005689"/>
    </source>
</evidence>
<dbReference type="InterPro" id="IPR007886">
    <property type="entry name" value="AlaDH/PNT_N"/>
</dbReference>
<evidence type="ECO:0000256" key="2">
    <source>
        <dbReference type="ARBA" id="ARBA00023002"/>
    </source>
</evidence>
<reference evidence="7 8" key="1">
    <citation type="journal article" date="2015" name="Stand. Genomic Sci.">
        <title>Genomic Encyclopedia of Bacterial and Archaeal Type Strains, Phase III: the genomes of soil and plant-associated and newly described type strains.</title>
        <authorList>
            <person name="Whitman W.B."/>
            <person name="Woyke T."/>
            <person name="Klenk H.P."/>
            <person name="Zhou Y."/>
            <person name="Lilburn T.G."/>
            <person name="Beck B.J."/>
            <person name="De Vos P."/>
            <person name="Vandamme P."/>
            <person name="Eisen J.A."/>
            <person name="Garrity G."/>
            <person name="Hugenholtz P."/>
            <person name="Kyrpides N.C."/>
        </authorList>
    </citation>
    <scope>NUCLEOTIDE SEQUENCE [LARGE SCALE GENOMIC DNA]</scope>
    <source>
        <strain evidence="7 8">CGMCC 1.7271</strain>
    </source>
</reference>
<accession>A0A562SVC6</accession>
<dbReference type="Proteomes" id="UP000316167">
    <property type="component" value="Unassembled WGS sequence"/>
</dbReference>
<dbReference type="SUPFAM" id="SSF52283">
    <property type="entry name" value="Formate/glycerate dehydrogenase catalytic domain-like"/>
    <property type="match status" value="1"/>
</dbReference>
<keyword evidence="2" id="KW-0560">Oxidoreductase</keyword>
<dbReference type="Gene3D" id="3.40.50.720">
    <property type="entry name" value="NAD(P)-binding Rossmann-like Domain"/>
    <property type="match status" value="2"/>
</dbReference>
<keyword evidence="3 5" id="KW-0520">NAD</keyword>
<dbReference type="EMBL" id="VLLE01000002">
    <property type="protein sequence ID" value="TWI85235.1"/>
    <property type="molecule type" value="Genomic_DNA"/>
</dbReference>
<feature type="binding site" evidence="5">
    <location>
        <position position="244"/>
    </location>
    <ligand>
        <name>NAD(+)</name>
        <dbReference type="ChEBI" id="CHEBI:57540"/>
    </ligand>
</feature>
<evidence type="ECO:0000256" key="3">
    <source>
        <dbReference type="ARBA" id="ARBA00023027"/>
    </source>
</evidence>
<keyword evidence="8" id="KW-1185">Reference proteome</keyword>
<gene>
    <name evidence="7" type="ORF">IQ13_0392</name>
</gene>
<evidence type="ECO:0000313" key="8">
    <source>
        <dbReference type="Proteomes" id="UP000316167"/>
    </source>
</evidence>
<feature type="active site" description="Proton acceptor" evidence="4">
    <location>
        <position position="90"/>
    </location>
</feature>
<evidence type="ECO:0000256" key="5">
    <source>
        <dbReference type="PIRSR" id="PIRSR018250-3"/>
    </source>
</evidence>